<comment type="caution">
    <text evidence="3">The sequence shown here is derived from an EMBL/GenBank/DDBJ whole genome shotgun (WGS) entry which is preliminary data.</text>
</comment>
<evidence type="ECO:0000256" key="2">
    <source>
        <dbReference type="SAM" id="SignalP"/>
    </source>
</evidence>
<feature type="signal peptide" evidence="2">
    <location>
        <begin position="1"/>
        <end position="25"/>
    </location>
</feature>
<protein>
    <submittedName>
        <fullName evidence="3">Uncharacterized protein</fullName>
    </submittedName>
</protein>
<dbReference type="EMBL" id="CAICTM010000305">
    <property type="protein sequence ID" value="CAB9507426.1"/>
    <property type="molecule type" value="Genomic_DNA"/>
</dbReference>
<name>A0A9N8DRR9_9STRA</name>
<keyword evidence="2" id="KW-0732">Signal</keyword>
<gene>
    <name evidence="3" type="ORF">SEMRO_306_G112980.1</name>
</gene>
<reference evidence="3" key="1">
    <citation type="submission" date="2020-06" db="EMBL/GenBank/DDBJ databases">
        <authorList>
            <consortium name="Plant Systems Biology data submission"/>
        </authorList>
    </citation>
    <scope>NUCLEOTIDE SEQUENCE</scope>
    <source>
        <strain evidence="3">D6</strain>
    </source>
</reference>
<evidence type="ECO:0000313" key="3">
    <source>
        <dbReference type="EMBL" id="CAB9507426.1"/>
    </source>
</evidence>
<sequence length="636" mass="67000">MRFSSFAIGSFLLGVSMTAPSSVTGFVVPSSATTKIHHSSSSSSLFMSTPEEQRAAVLSEYLAKAHEEKLKAIKAAEDKKNGEIQALRMQLAEAQKLEGMAAAQANPPPPAESPSALSEYMAKAHEEKLRAIKAAEDTKNAEIQALKAQLAQAQQGIPETPPPPASDVAPIVDPNLESLSQEQLIAAVRQYQNWMANYIVNAQEQKQKAVQEVLDAVEEKYKEAVAAAPAPAVTEPVAAEPVATEPVASVAEEPVAAEPVVPEPVAPEPNVIPAMNDITETPAQQLYAQRTETVAAAAAAGKSRWGTKESQKAQEAIFAALKQEPEVPPPVEEAPAVEEAPTVNGMDPSVVPKTVIYGKRNQRLAAAGAAGKARWGDLELQRAYYNTQQQPPVSPPPVTFLDAAPEQPVDSPEVMASKVEEADHGLRNDGGVGGLTLSERIAMGAEAAQTAQVATDLYEKRNLRVAAEAAAGKARWGDMEVQMANYNTQQQPPVPAPPVTLLEAAPEQAPESPPVMAAKVEEADHGLRNDGGVGGLTLAERVAMGAEAAETAQVEVNDALYQKRNMRVVAAAAAGKSRWGAWEVQMAQAQLSASTTTPTSEAEAVKEADHGLRADGGVSGPSLLDRVNLGASMMGQ</sequence>
<keyword evidence="4" id="KW-1185">Reference proteome</keyword>
<keyword evidence="1" id="KW-0175">Coiled coil</keyword>
<dbReference type="Proteomes" id="UP001153069">
    <property type="component" value="Unassembled WGS sequence"/>
</dbReference>
<proteinExistence type="predicted"/>
<evidence type="ECO:0000313" key="4">
    <source>
        <dbReference type="Proteomes" id="UP001153069"/>
    </source>
</evidence>
<dbReference type="OrthoDB" id="202237at2759"/>
<feature type="chain" id="PRO_5040492049" evidence="2">
    <location>
        <begin position="26"/>
        <end position="636"/>
    </location>
</feature>
<accession>A0A9N8DRR9</accession>
<dbReference type="AlphaFoldDB" id="A0A9N8DRR9"/>
<evidence type="ECO:0000256" key="1">
    <source>
        <dbReference type="SAM" id="Coils"/>
    </source>
</evidence>
<organism evidence="3 4">
    <name type="scientific">Seminavis robusta</name>
    <dbReference type="NCBI Taxonomy" id="568900"/>
    <lineage>
        <taxon>Eukaryota</taxon>
        <taxon>Sar</taxon>
        <taxon>Stramenopiles</taxon>
        <taxon>Ochrophyta</taxon>
        <taxon>Bacillariophyta</taxon>
        <taxon>Bacillariophyceae</taxon>
        <taxon>Bacillariophycidae</taxon>
        <taxon>Naviculales</taxon>
        <taxon>Naviculaceae</taxon>
        <taxon>Seminavis</taxon>
    </lineage>
</organism>
<feature type="coiled-coil region" evidence="1">
    <location>
        <begin position="129"/>
        <end position="156"/>
    </location>
</feature>